<dbReference type="InterPro" id="IPR056908">
    <property type="entry name" value="Gp80-like"/>
</dbReference>
<dbReference type="Pfam" id="PF23140">
    <property type="entry name" value="Gp80"/>
    <property type="match status" value="1"/>
</dbReference>
<protein>
    <submittedName>
        <fullName evidence="1">Uncharacterized protein</fullName>
    </submittedName>
</protein>
<evidence type="ECO:0000313" key="1">
    <source>
        <dbReference type="EMBL" id="QKE90465.1"/>
    </source>
</evidence>
<sequence length="183" mass="18752">MAIFFSGWLGYGLVVQAGILTEPIDPSYARRPFVLRDVDNGIVRNIGGGTVGPATAAWGRIGFMALFDAQAGGNMLLWLPLPVPLVVGTGNTITMAGGSSSFLFSDIQAGRNATFTWPAGSVVARTPDGRVLTAGVPLQSTGGLLSAQVLTFGSTVTMAALPLAQPASGTSQLWNNGGVISIS</sequence>
<dbReference type="RefSeq" id="WP_171835414.1">
    <property type="nucleotide sequence ID" value="NZ_CP053708.1"/>
</dbReference>
<organism evidence="1 2">
    <name type="scientific">Lichenicola cladoniae</name>
    <dbReference type="NCBI Taxonomy" id="1484109"/>
    <lineage>
        <taxon>Bacteria</taxon>
        <taxon>Pseudomonadati</taxon>
        <taxon>Pseudomonadota</taxon>
        <taxon>Alphaproteobacteria</taxon>
        <taxon>Acetobacterales</taxon>
        <taxon>Acetobacteraceae</taxon>
        <taxon>Lichenicola</taxon>
    </lineage>
</organism>
<evidence type="ECO:0000313" key="2">
    <source>
        <dbReference type="Proteomes" id="UP000500767"/>
    </source>
</evidence>
<dbReference type="EMBL" id="CP053708">
    <property type="protein sequence ID" value="QKE90465.1"/>
    <property type="molecule type" value="Genomic_DNA"/>
</dbReference>
<keyword evidence="2" id="KW-1185">Reference proteome</keyword>
<dbReference type="Proteomes" id="UP000500767">
    <property type="component" value="Chromosome"/>
</dbReference>
<gene>
    <name evidence="1" type="ORF">HN018_10845</name>
</gene>
<dbReference type="AlphaFoldDB" id="A0A6M8HQB7"/>
<dbReference type="KEGG" id="lck:HN018_10845"/>
<name>A0A6M8HQB7_9PROT</name>
<proteinExistence type="predicted"/>
<accession>A0A6M8HQB7</accession>
<reference evidence="1 2" key="1">
    <citation type="journal article" date="2014" name="World J. Microbiol. Biotechnol.">
        <title>Biodiversity and physiological characteristics of Antarctic and Arctic lichens-associated bacteria.</title>
        <authorList>
            <person name="Lee Y.M."/>
            <person name="Kim E.H."/>
            <person name="Lee H.K."/>
            <person name="Hong S.G."/>
        </authorList>
    </citation>
    <scope>NUCLEOTIDE SEQUENCE [LARGE SCALE GENOMIC DNA]</scope>
    <source>
        <strain evidence="1 2">PAMC 26569</strain>
    </source>
</reference>